<feature type="region of interest" description="Disordered" evidence="1">
    <location>
        <begin position="64"/>
        <end position="119"/>
    </location>
</feature>
<proteinExistence type="predicted"/>
<protein>
    <submittedName>
        <fullName evidence="4">Uncharacterized protein</fullName>
    </submittedName>
</protein>
<dbReference type="EMBL" id="VSRR010001719">
    <property type="protein sequence ID" value="MPC27284.1"/>
    <property type="molecule type" value="Genomic_DNA"/>
</dbReference>
<keyword evidence="3" id="KW-0732">Signal</keyword>
<keyword evidence="2" id="KW-0472">Membrane</keyword>
<keyword evidence="2" id="KW-1133">Transmembrane helix</keyword>
<keyword evidence="2" id="KW-0812">Transmembrane</keyword>
<evidence type="ECO:0000313" key="5">
    <source>
        <dbReference type="Proteomes" id="UP000324222"/>
    </source>
</evidence>
<evidence type="ECO:0000256" key="2">
    <source>
        <dbReference type="SAM" id="Phobius"/>
    </source>
</evidence>
<comment type="caution">
    <text evidence="4">The sequence shown here is derived from an EMBL/GenBank/DDBJ whole genome shotgun (WGS) entry which is preliminary data.</text>
</comment>
<reference evidence="4 5" key="1">
    <citation type="submission" date="2019-05" db="EMBL/GenBank/DDBJ databases">
        <title>Another draft genome of Portunus trituberculatus and its Hox gene families provides insights of decapod evolution.</title>
        <authorList>
            <person name="Jeong J.-H."/>
            <person name="Song I."/>
            <person name="Kim S."/>
            <person name="Choi T."/>
            <person name="Kim D."/>
            <person name="Ryu S."/>
            <person name="Kim W."/>
        </authorList>
    </citation>
    <scope>NUCLEOTIDE SEQUENCE [LARGE SCALE GENOMIC DNA]</scope>
    <source>
        <tissue evidence="4">Muscle</tissue>
    </source>
</reference>
<evidence type="ECO:0000256" key="3">
    <source>
        <dbReference type="SAM" id="SignalP"/>
    </source>
</evidence>
<feature type="compositionally biased region" description="Basic and acidic residues" evidence="1">
    <location>
        <begin position="101"/>
        <end position="119"/>
    </location>
</feature>
<feature type="chain" id="PRO_5022771943" evidence="3">
    <location>
        <begin position="18"/>
        <end position="176"/>
    </location>
</feature>
<accession>A0A5B7E376</accession>
<keyword evidence="5" id="KW-1185">Reference proteome</keyword>
<feature type="signal peptide" evidence="3">
    <location>
        <begin position="1"/>
        <end position="17"/>
    </location>
</feature>
<sequence length="176" mass="19217">MLLALVVVAAATAAGIAEETHEQLTETHNAPAQIQNNVPTDQGHDPPTDSQQTAILVLVPAHPTREAPGRQQQLTEEREEGEEGLMTEKYRHKQQLTGVKQKQEEQVATQREGRSKELTEVEKKTLVVSENQDGVAVGNVTMFVLGLFALAVGAVALAFEFLPRTSNISRVGYEHT</sequence>
<dbReference type="AlphaFoldDB" id="A0A5B7E376"/>
<evidence type="ECO:0000256" key="1">
    <source>
        <dbReference type="SAM" id="MobiDB-lite"/>
    </source>
</evidence>
<evidence type="ECO:0000313" key="4">
    <source>
        <dbReference type="EMBL" id="MPC27284.1"/>
    </source>
</evidence>
<gene>
    <name evidence="4" type="ORF">E2C01_020452</name>
</gene>
<feature type="transmembrane region" description="Helical" evidence="2">
    <location>
        <begin position="140"/>
        <end position="162"/>
    </location>
</feature>
<name>A0A5B7E376_PORTR</name>
<dbReference type="Proteomes" id="UP000324222">
    <property type="component" value="Unassembled WGS sequence"/>
</dbReference>
<organism evidence="4 5">
    <name type="scientific">Portunus trituberculatus</name>
    <name type="common">Swimming crab</name>
    <name type="synonym">Neptunus trituberculatus</name>
    <dbReference type="NCBI Taxonomy" id="210409"/>
    <lineage>
        <taxon>Eukaryota</taxon>
        <taxon>Metazoa</taxon>
        <taxon>Ecdysozoa</taxon>
        <taxon>Arthropoda</taxon>
        <taxon>Crustacea</taxon>
        <taxon>Multicrustacea</taxon>
        <taxon>Malacostraca</taxon>
        <taxon>Eumalacostraca</taxon>
        <taxon>Eucarida</taxon>
        <taxon>Decapoda</taxon>
        <taxon>Pleocyemata</taxon>
        <taxon>Brachyura</taxon>
        <taxon>Eubrachyura</taxon>
        <taxon>Portunoidea</taxon>
        <taxon>Portunidae</taxon>
        <taxon>Portuninae</taxon>
        <taxon>Portunus</taxon>
    </lineage>
</organism>